<dbReference type="NCBIfam" id="TIGR04350">
    <property type="entry name" value="C_S_lyase_PatB"/>
    <property type="match status" value="1"/>
</dbReference>
<dbReference type="EC" id="4.4.1.13" evidence="2"/>
<evidence type="ECO:0000256" key="5">
    <source>
        <dbReference type="ARBA" id="ARBA00037974"/>
    </source>
</evidence>
<dbReference type="Gene3D" id="3.40.640.10">
    <property type="entry name" value="Type I PLP-dependent aspartate aminotransferase-like (Major domain)"/>
    <property type="match status" value="1"/>
</dbReference>
<dbReference type="GO" id="GO:0047804">
    <property type="term" value="F:cysteine-S-conjugate beta-lyase activity"/>
    <property type="evidence" value="ECO:0007669"/>
    <property type="project" value="UniProtKB-EC"/>
</dbReference>
<organism evidence="7 8">
    <name type="scientific">Sulfuricella denitrificans (strain DSM 22764 / NBRC 105220 / skB26)</name>
    <dbReference type="NCBI Taxonomy" id="1163617"/>
    <lineage>
        <taxon>Bacteria</taxon>
        <taxon>Pseudomonadati</taxon>
        <taxon>Pseudomonadota</taxon>
        <taxon>Betaproteobacteria</taxon>
        <taxon>Nitrosomonadales</taxon>
        <taxon>Sulfuricellaceae</taxon>
        <taxon>Sulfuricella</taxon>
    </lineage>
</organism>
<keyword evidence="3" id="KW-0663">Pyridoxal phosphate</keyword>
<dbReference type="HOGENOM" id="CLU_017584_15_0_4"/>
<dbReference type="InterPro" id="IPR015421">
    <property type="entry name" value="PyrdxlP-dep_Trfase_major"/>
</dbReference>
<sequence length="394" mass="43666">MGTPGVSVDFDREIPRDGTASVKHDGRETYFGTGDVIPLWVADMDFAAPEAVTRALAARAAHPVYGYTVYPDSLFDALIAWMKKRHGWEIQREWILMSPGVVPSLHAAALAFAQPGEGVIIQPPVYFPFASSVTNTGRHLVVNPLRLENGRYEIDFAHLEQCAAQGARLLLFCSPHNPVSRVWSRDELDEILRIARRHDLIVLSDEIHADLVYPDFHHTPLAALADNGDKIITAVAPSKTFNIPGLGLSALIVPNPEHRAALGKAFDMLHVSAANPFSIVAFEAAYREGEAWLDQLLAYLQETRDFVSAYLLRHLPSIHLIRPEGTYLLWLDCRALGMPDRRLQEFFVHEARVGMSPGAVFGEGGSGFMRLNIAAPRHIIIEALDHVRLALNAR</sequence>
<proteinExistence type="inferred from homology"/>
<evidence type="ECO:0000256" key="1">
    <source>
        <dbReference type="ARBA" id="ARBA00001933"/>
    </source>
</evidence>
<dbReference type="InterPro" id="IPR015424">
    <property type="entry name" value="PyrdxlP-dep_Trfase"/>
</dbReference>
<dbReference type="KEGG" id="sdr:SCD_n00338"/>
<dbReference type="GO" id="GO:0030170">
    <property type="term" value="F:pyridoxal phosphate binding"/>
    <property type="evidence" value="ECO:0007669"/>
    <property type="project" value="InterPro"/>
</dbReference>
<dbReference type="Pfam" id="PF00155">
    <property type="entry name" value="Aminotran_1_2"/>
    <property type="match status" value="1"/>
</dbReference>
<dbReference type="Proteomes" id="UP000015559">
    <property type="component" value="Chromosome"/>
</dbReference>
<protein>
    <recommendedName>
        <fullName evidence="2">cysteine-S-conjugate beta-lyase</fullName>
        <ecNumber evidence="2">4.4.1.13</ecNumber>
    </recommendedName>
</protein>
<dbReference type="PANTHER" id="PTHR43525:SF1">
    <property type="entry name" value="PROTEIN MALY"/>
    <property type="match status" value="1"/>
</dbReference>
<dbReference type="AlphaFoldDB" id="S6B0E1"/>
<evidence type="ECO:0000256" key="2">
    <source>
        <dbReference type="ARBA" id="ARBA00012224"/>
    </source>
</evidence>
<comment type="similarity">
    <text evidence="5">Belongs to the class-II pyridoxal-phosphate-dependent aminotransferase family. MalY/PatB cystathionine beta-lyase subfamily.</text>
</comment>
<name>S6B0E1_SULDS</name>
<feature type="domain" description="Aminotransferase class I/classII large" evidence="6">
    <location>
        <begin position="35"/>
        <end position="375"/>
    </location>
</feature>
<dbReference type="EMBL" id="AP013066">
    <property type="protein sequence ID" value="BAN34187.1"/>
    <property type="molecule type" value="Genomic_DNA"/>
</dbReference>
<dbReference type="InterPro" id="IPR015422">
    <property type="entry name" value="PyrdxlP-dep_Trfase_small"/>
</dbReference>
<dbReference type="InterPro" id="IPR027619">
    <property type="entry name" value="C-S_lyase_PatB-like"/>
</dbReference>
<evidence type="ECO:0000259" key="6">
    <source>
        <dbReference type="Pfam" id="PF00155"/>
    </source>
</evidence>
<dbReference type="STRING" id="1163617.SCD_n00338"/>
<dbReference type="InterPro" id="IPR051798">
    <property type="entry name" value="Class-II_PLP-Dep_Aminotrans"/>
</dbReference>
<dbReference type="Gene3D" id="3.90.1150.10">
    <property type="entry name" value="Aspartate Aminotransferase, domain 1"/>
    <property type="match status" value="1"/>
</dbReference>
<dbReference type="InterPro" id="IPR004839">
    <property type="entry name" value="Aminotransferase_I/II_large"/>
</dbReference>
<accession>S6B0E1</accession>
<keyword evidence="7" id="KW-0808">Transferase</keyword>
<evidence type="ECO:0000313" key="7">
    <source>
        <dbReference type="EMBL" id="BAN34187.1"/>
    </source>
</evidence>
<evidence type="ECO:0000313" key="8">
    <source>
        <dbReference type="Proteomes" id="UP000015559"/>
    </source>
</evidence>
<dbReference type="eggNOG" id="COG1168">
    <property type="taxonomic scope" value="Bacteria"/>
</dbReference>
<dbReference type="PANTHER" id="PTHR43525">
    <property type="entry name" value="PROTEIN MALY"/>
    <property type="match status" value="1"/>
</dbReference>
<reference evidence="7 8" key="1">
    <citation type="journal article" date="2012" name="Appl. Environ. Microbiol.">
        <title>Draft genome sequence of a psychrotolerant sulfur-oxidizing bacterium, Sulfuricella denitrificans skB26, and proteomic insights into cold adaptation.</title>
        <authorList>
            <person name="Watanabe T."/>
            <person name="Kojima H."/>
            <person name="Fukui M."/>
        </authorList>
    </citation>
    <scope>NUCLEOTIDE SEQUENCE [LARGE SCALE GENOMIC DNA]</scope>
    <source>
        <strain evidence="8">skB26</strain>
    </source>
</reference>
<gene>
    <name evidence="7" type="ORF">SCD_n00338</name>
</gene>
<keyword evidence="4" id="KW-0456">Lyase</keyword>
<comment type="cofactor">
    <cofactor evidence="1">
        <name>pyridoxal 5'-phosphate</name>
        <dbReference type="ChEBI" id="CHEBI:597326"/>
    </cofactor>
</comment>
<evidence type="ECO:0000256" key="3">
    <source>
        <dbReference type="ARBA" id="ARBA00022898"/>
    </source>
</evidence>
<dbReference type="SUPFAM" id="SSF53383">
    <property type="entry name" value="PLP-dependent transferases"/>
    <property type="match status" value="1"/>
</dbReference>
<dbReference type="GO" id="GO:0008483">
    <property type="term" value="F:transaminase activity"/>
    <property type="evidence" value="ECO:0007669"/>
    <property type="project" value="UniProtKB-KW"/>
</dbReference>
<dbReference type="CDD" id="cd00609">
    <property type="entry name" value="AAT_like"/>
    <property type="match status" value="1"/>
</dbReference>
<keyword evidence="8" id="KW-1185">Reference proteome</keyword>
<evidence type="ECO:0000256" key="4">
    <source>
        <dbReference type="ARBA" id="ARBA00023239"/>
    </source>
</evidence>
<keyword evidence="7" id="KW-0032">Aminotransferase</keyword>